<feature type="compositionally biased region" description="Acidic residues" evidence="1">
    <location>
        <begin position="155"/>
        <end position="178"/>
    </location>
</feature>
<keyword evidence="4" id="KW-1185">Reference proteome</keyword>
<feature type="compositionally biased region" description="Polar residues" evidence="1">
    <location>
        <begin position="1"/>
        <end position="37"/>
    </location>
</feature>
<organism evidence="3 4">
    <name type="scientific">Ambrosiozyma monospora</name>
    <name type="common">Yeast</name>
    <name type="synonym">Endomycopsis monosporus</name>
    <dbReference type="NCBI Taxonomy" id="43982"/>
    <lineage>
        <taxon>Eukaryota</taxon>
        <taxon>Fungi</taxon>
        <taxon>Dikarya</taxon>
        <taxon>Ascomycota</taxon>
        <taxon>Saccharomycotina</taxon>
        <taxon>Pichiomycetes</taxon>
        <taxon>Pichiales</taxon>
        <taxon>Pichiaceae</taxon>
        <taxon>Ambrosiozyma</taxon>
    </lineage>
</organism>
<reference evidence="3" key="1">
    <citation type="submission" date="2023-04" db="EMBL/GenBank/DDBJ databases">
        <title>Ambrosiozyma monospora NBRC 1965.</title>
        <authorList>
            <person name="Ichikawa N."/>
            <person name="Sato H."/>
            <person name="Tonouchi N."/>
        </authorList>
    </citation>
    <scope>NUCLEOTIDE SEQUENCE</scope>
    <source>
        <strain evidence="3">NBRC 1965</strain>
    </source>
</reference>
<dbReference type="Proteomes" id="UP001165063">
    <property type="component" value="Unassembled WGS sequence"/>
</dbReference>
<feature type="compositionally biased region" description="Acidic residues" evidence="1">
    <location>
        <begin position="109"/>
        <end position="135"/>
    </location>
</feature>
<feature type="compositionally biased region" description="Basic and acidic residues" evidence="1">
    <location>
        <begin position="38"/>
        <end position="48"/>
    </location>
</feature>
<evidence type="ECO:0000256" key="1">
    <source>
        <dbReference type="SAM" id="MobiDB-lite"/>
    </source>
</evidence>
<accession>A0A9W6YZE9</accession>
<sequence length="750" mass="84596">MKIIETSNACGESNCVNNNDISNSVESCENKAQNDTPKIQEVDREWFTEKVTGTNSNCNGVPLNRQSEEEPHQPEHKDDLKNEDEGCDDDSADSDDEDDEDNEEHKDDGDDEEHKDDGDDEEVKDDEDDDEDEDDRPIGHLSTESLDFAELALVTDDESDSDFESEVEEEHTEEDADDEYVIVDKGDVIVDMLTDMFGEEVVNDDVNEIIESVDKFNQSVPQEEQKSNNYFVFGEGLQSISTSDRTHPDIFSTCSDSSLSLFSPTLDRHDSEFTPEYSAIPEEEFLEVTNDSNDSNDSKTSDNDTQAESQLPVSLLKMPSWLESTEDEASLPSWSATCNVESNKRPLDSVDDESSQSQIKKARPDSSTLFVVDEETTEIKAAVEAVLQDDKCQPDIKKARLESSAIFTLEENINNAEPVIPSVEPVLSLWPSTSVNNMESNKRTLDVGEDESCQPEIKRARPDSSAMFGINEANPVIPSFLVDPVSLAPVGSANEVAHEVSDIPVYLSQDVQPITEFDQVNQINEAAQFNAVQITRTQTTSEVPNTIRQTPEQNGLVLTDIIPTTVSTLPPFSSLRVMKSITLEEVIESNKYLSDINKWMYEPTDNEQLTAYSPRIYRYYAADHETRLNRARKVVHRQGLCPYCPLKIVDGVHRGFYDLNSSDYAVHMMYHHGIFTTGSFCLEPTIFRMGQEHTARFQRTRLVECVMCPYDGCGTVIKVNVRQTGCKVFAAYLRHIRYNHIDRKNRRRYP</sequence>
<evidence type="ECO:0000313" key="3">
    <source>
        <dbReference type="EMBL" id="GMG35001.1"/>
    </source>
</evidence>
<dbReference type="EMBL" id="BSXU01002171">
    <property type="protein sequence ID" value="GMG35001.1"/>
    <property type="molecule type" value="Genomic_DNA"/>
</dbReference>
<protein>
    <submittedName>
        <fullName evidence="3">Unnamed protein product</fullName>
    </submittedName>
</protein>
<proteinExistence type="predicted"/>
<feature type="compositionally biased region" description="Basic and acidic residues" evidence="1">
    <location>
        <begin position="66"/>
        <end position="84"/>
    </location>
</feature>
<gene>
    <name evidence="3" type="ORF">Amon01_000448200</name>
</gene>
<comment type="caution">
    <text evidence="3">The sequence shown here is derived from an EMBL/GenBank/DDBJ whole genome shotgun (WGS) entry which is preliminary data.</text>
</comment>
<name>A0A9W6YZE9_AMBMO</name>
<evidence type="ECO:0000259" key="2">
    <source>
        <dbReference type="Pfam" id="PF14616"/>
    </source>
</evidence>
<feature type="domain" description="Transcription regulator Rua1 C-terminal" evidence="2">
    <location>
        <begin position="608"/>
        <end position="740"/>
    </location>
</feature>
<dbReference type="Pfam" id="PF14616">
    <property type="entry name" value="Rua1_C"/>
    <property type="match status" value="1"/>
</dbReference>
<dbReference type="InterPro" id="IPR028012">
    <property type="entry name" value="Rua1_C"/>
</dbReference>
<feature type="region of interest" description="Disordered" evidence="1">
    <location>
        <begin position="342"/>
        <end position="363"/>
    </location>
</feature>
<evidence type="ECO:0000313" key="4">
    <source>
        <dbReference type="Proteomes" id="UP001165063"/>
    </source>
</evidence>
<dbReference type="AlphaFoldDB" id="A0A9W6YZE9"/>
<feature type="region of interest" description="Disordered" evidence="1">
    <location>
        <begin position="289"/>
        <end position="312"/>
    </location>
</feature>
<feature type="compositionally biased region" description="Acidic residues" evidence="1">
    <location>
        <begin position="85"/>
        <end position="102"/>
    </location>
</feature>
<dbReference type="OrthoDB" id="4099223at2759"/>
<feature type="region of interest" description="Disordered" evidence="1">
    <location>
        <begin position="1"/>
        <end position="178"/>
    </location>
</feature>